<keyword evidence="3" id="KW-1185">Reference proteome</keyword>
<evidence type="ECO:0008006" key="4">
    <source>
        <dbReference type="Google" id="ProtNLM"/>
    </source>
</evidence>
<evidence type="ECO:0000313" key="3">
    <source>
        <dbReference type="Proteomes" id="UP001484239"/>
    </source>
</evidence>
<dbReference type="PROSITE" id="PS51257">
    <property type="entry name" value="PROKAR_LIPOPROTEIN"/>
    <property type="match status" value="1"/>
</dbReference>
<comment type="caution">
    <text evidence="2">The sequence shown here is derived from an EMBL/GenBank/DDBJ whole genome shotgun (WGS) entry which is preliminary data.</text>
</comment>
<dbReference type="Proteomes" id="UP001484239">
    <property type="component" value="Unassembled WGS sequence"/>
</dbReference>
<feature type="chain" id="PRO_5045845612" description="BIG2 domain-containing protein" evidence="1">
    <location>
        <begin position="20"/>
        <end position="276"/>
    </location>
</feature>
<proteinExistence type="predicted"/>
<reference evidence="2 3" key="1">
    <citation type="submission" date="2024-02" db="EMBL/GenBank/DDBJ databases">
        <title>A novel Gemmatimonadota bacterium.</title>
        <authorList>
            <person name="Du Z.-J."/>
            <person name="Ye Y.-Q."/>
        </authorList>
    </citation>
    <scope>NUCLEOTIDE SEQUENCE [LARGE SCALE GENOMIC DNA]</scope>
    <source>
        <strain evidence="2 3">DH-20</strain>
    </source>
</reference>
<feature type="signal peptide" evidence="1">
    <location>
        <begin position="1"/>
        <end position="19"/>
    </location>
</feature>
<dbReference type="EMBL" id="JBBHLI010000002">
    <property type="protein sequence ID" value="MEK9500314.1"/>
    <property type="molecule type" value="Genomic_DNA"/>
</dbReference>
<accession>A0ABU9E883</accession>
<dbReference type="Gene3D" id="2.60.120.260">
    <property type="entry name" value="Galactose-binding domain-like"/>
    <property type="match status" value="1"/>
</dbReference>
<keyword evidence="1" id="KW-0732">Signal</keyword>
<protein>
    <recommendedName>
        <fullName evidence="4">BIG2 domain-containing protein</fullName>
    </recommendedName>
</protein>
<sequence>MLRRSVPLCTVLTAAGLLACSDSPTDSGPRVALTPAAADVQVGRTVSLSASVFELTDSTVTWASDCGDLQANGRSAIFTAPWAPQSCTATVTSVENPTLSATAELTVVPVPAADNLLAPAGFDTDASPFEMYVTQPPRVEWAPEDARGSTTSGSMRMTHAFGGNGGIMIALEYCFTPEAGAEYRAGGNFRFENANPQTTVIVAADVYSDGCENRMDFLGQLSLDGDSTDWTPDTFTFTAPEGSTRPIRISVGIWKQAGNNVDTSALVDDLFLMLID</sequence>
<gene>
    <name evidence="2" type="ORF">WI372_04940</name>
</gene>
<organism evidence="2 3">
    <name type="scientific">Gaopeijia maritima</name>
    <dbReference type="NCBI Taxonomy" id="3119007"/>
    <lineage>
        <taxon>Bacteria</taxon>
        <taxon>Pseudomonadati</taxon>
        <taxon>Gemmatimonadota</taxon>
        <taxon>Longimicrobiia</taxon>
        <taxon>Gaopeijiales</taxon>
        <taxon>Gaopeijiaceae</taxon>
        <taxon>Gaopeijia</taxon>
    </lineage>
</organism>
<evidence type="ECO:0000313" key="2">
    <source>
        <dbReference type="EMBL" id="MEK9500314.1"/>
    </source>
</evidence>
<dbReference type="RefSeq" id="WP_405284874.1">
    <property type="nucleotide sequence ID" value="NZ_CP144380.1"/>
</dbReference>
<evidence type="ECO:0000256" key="1">
    <source>
        <dbReference type="SAM" id="SignalP"/>
    </source>
</evidence>
<name>A0ABU9E883_9BACT</name>